<dbReference type="PATRIC" id="fig|821.40.peg.4852"/>
<proteinExistence type="predicted"/>
<name>A0A0P0L9L7_PHOVU</name>
<sequence>MKALKVTVDWAEMDLFAATLKELNDDENIFAYQIDALTGIVVCENECGLAYCRSCFDYRVAPTIEEVK</sequence>
<evidence type="ECO:0000313" key="2">
    <source>
        <dbReference type="Proteomes" id="UP000061587"/>
    </source>
</evidence>
<dbReference type="EMBL" id="CP013020">
    <property type="protein sequence ID" value="ALK86595.1"/>
    <property type="molecule type" value="Genomic_DNA"/>
</dbReference>
<dbReference type="Proteomes" id="UP000061587">
    <property type="component" value="Chromosome"/>
</dbReference>
<organism evidence="1 2">
    <name type="scientific">Phocaeicola vulgatus</name>
    <name type="common">Bacteroides vulgatus</name>
    <dbReference type="NCBI Taxonomy" id="821"/>
    <lineage>
        <taxon>Bacteria</taxon>
        <taxon>Pseudomonadati</taxon>
        <taxon>Bacteroidota</taxon>
        <taxon>Bacteroidia</taxon>
        <taxon>Bacteroidales</taxon>
        <taxon>Bacteroidaceae</taxon>
        <taxon>Phocaeicola</taxon>
    </lineage>
</organism>
<reference evidence="1 2" key="2">
    <citation type="journal article" date="2016" name="Genome Biol. Evol.">
        <title>Extensive mobilome-driven genome diversification in mouse gut-associated Bacteroides vulgatus mpk.</title>
        <authorList>
            <person name="Lange A."/>
            <person name="Beier S."/>
            <person name="Steimle A."/>
            <person name="Autenrieth I.B."/>
            <person name="Huson D.H."/>
            <person name="Frick J.S."/>
        </authorList>
    </citation>
    <scope>NUCLEOTIDE SEQUENCE [LARGE SCALE GENOMIC DNA]</scope>
    <source>
        <strain evidence="2">mpk</strain>
    </source>
</reference>
<reference evidence="2" key="1">
    <citation type="submission" date="2015-10" db="EMBL/GenBank/DDBJ databases">
        <title>Extensive mobilome-driven genome diversification in gut-associated Bacteroides vulgatus mpk.</title>
        <authorList>
            <person name="Beier S."/>
            <person name="Lange A."/>
            <person name="Huson D.H."/>
            <person name="Frick J.-S."/>
            <person name="Autenrieth I.B."/>
        </authorList>
    </citation>
    <scope>NUCLEOTIDE SEQUENCE [LARGE SCALE GENOMIC DNA]</scope>
    <source>
        <strain evidence="2">mpk</strain>
    </source>
</reference>
<gene>
    <name evidence="1" type="ORF">BvMPK_4043</name>
</gene>
<evidence type="ECO:0000313" key="1">
    <source>
        <dbReference type="EMBL" id="ALK86595.1"/>
    </source>
</evidence>
<dbReference type="RefSeq" id="WP_057099474.1">
    <property type="nucleotide sequence ID" value="NZ_CAXSOO010000067.1"/>
</dbReference>
<protein>
    <submittedName>
        <fullName evidence="1">Uncharacterized protein</fullName>
    </submittedName>
</protein>
<dbReference type="AlphaFoldDB" id="A0A0P0L9L7"/>
<accession>A0A0P0L9L7</accession>